<protein>
    <submittedName>
        <fullName evidence="1">Uncharacterized protein</fullName>
    </submittedName>
</protein>
<name>A0A3L6DFL4_MAIZE</name>
<proteinExistence type="predicted"/>
<gene>
    <name evidence="1" type="ORF">Zm00014a_025882</name>
</gene>
<accession>A0A3L6DFL4</accession>
<comment type="caution">
    <text evidence="1">The sequence shown here is derived from an EMBL/GenBank/DDBJ whole genome shotgun (WGS) entry which is preliminary data.</text>
</comment>
<sequence>MWRKVRHLTSLPHPRRQWKVRQISSSFMRRFAEVYATMGEDDKGVVERCARKQLLTTGFHRQLLTTGRKQLVEMLKRSPYFLSTCVHL</sequence>
<dbReference type="Proteomes" id="UP000251960">
    <property type="component" value="Chromosome 9"/>
</dbReference>
<organism evidence="1">
    <name type="scientific">Zea mays</name>
    <name type="common">Maize</name>
    <dbReference type="NCBI Taxonomy" id="4577"/>
    <lineage>
        <taxon>Eukaryota</taxon>
        <taxon>Viridiplantae</taxon>
        <taxon>Streptophyta</taxon>
        <taxon>Embryophyta</taxon>
        <taxon>Tracheophyta</taxon>
        <taxon>Spermatophyta</taxon>
        <taxon>Magnoliopsida</taxon>
        <taxon>Liliopsida</taxon>
        <taxon>Poales</taxon>
        <taxon>Poaceae</taxon>
        <taxon>PACMAD clade</taxon>
        <taxon>Panicoideae</taxon>
        <taxon>Andropogonodae</taxon>
        <taxon>Andropogoneae</taxon>
        <taxon>Tripsacinae</taxon>
        <taxon>Zea</taxon>
    </lineage>
</organism>
<dbReference type="EMBL" id="NCVQ01000010">
    <property type="protein sequence ID" value="PWZ07420.1"/>
    <property type="molecule type" value="Genomic_DNA"/>
</dbReference>
<dbReference type="AlphaFoldDB" id="A0A3L6DFL4"/>
<reference evidence="1" key="1">
    <citation type="journal article" date="2018" name="Nat. Genet.">
        <title>Extensive intraspecific gene order and gene structural variations between Mo17 and other maize genomes.</title>
        <authorList>
            <person name="Sun S."/>
            <person name="Zhou Y."/>
            <person name="Chen J."/>
            <person name="Shi J."/>
            <person name="Zhao H."/>
            <person name="Zhao H."/>
            <person name="Song W."/>
            <person name="Zhang M."/>
            <person name="Cui Y."/>
            <person name="Dong X."/>
            <person name="Liu H."/>
            <person name="Ma X."/>
            <person name="Jiao Y."/>
            <person name="Wang B."/>
            <person name="Wei X."/>
            <person name="Stein J.C."/>
            <person name="Glaubitz J.C."/>
            <person name="Lu F."/>
            <person name="Yu G."/>
            <person name="Liang C."/>
            <person name="Fengler K."/>
            <person name="Li B."/>
            <person name="Rafalski A."/>
            <person name="Schnable P.S."/>
            <person name="Ware D.H."/>
            <person name="Buckler E.S."/>
            <person name="Lai J."/>
        </authorList>
    </citation>
    <scope>NUCLEOTIDE SEQUENCE [LARGE SCALE GENOMIC DNA]</scope>
    <source>
        <tissue evidence="1">Seedling</tissue>
    </source>
</reference>
<evidence type="ECO:0000313" key="1">
    <source>
        <dbReference type="EMBL" id="PWZ07420.1"/>
    </source>
</evidence>